<evidence type="ECO:0000256" key="2">
    <source>
        <dbReference type="ARBA" id="ARBA00023136"/>
    </source>
</evidence>
<feature type="domain" description="Bacterial surface antigen (D15)" evidence="4">
    <location>
        <begin position="153"/>
        <end position="386"/>
    </location>
</feature>
<feature type="chain" id="PRO_5045798469" evidence="3">
    <location>
        <begin position="29"/>
        <end position="386"/>
    </location>
</feature>
<dbReference type="Proteomes" id="UP001202831">
    <property type="component" value="Unassembled WGS sequence"/>
</dbReference>
<dbReference type="InterPro" id="IPR000184">
    <property type="entry name" value="Bac_surfAg_D15"/>
</dbReference>
<gene>
    <name evidence="5" type="ORF">L2725_04225</name>
</gene>
<evidence type="ECO:0000313" key="5">
    <source>
        <dbReference type="EMBL" id="MCL2912991.1"/>
    </source>
</evidence>
<name>A0ABT0N529_9GAMM</name>
<keyword evidence="2" id="KW-0472">Membrane</keyword>
<evidence type="ECO:0000259" key="4">
    <source>
        <dbReference type="Pfam" id="PF01103"/>
    </source>
</evidence>
<comment type="caution">
    <text evidence="5">The sequence shown here is derived from an EMBL/GenBank/DDBJ whole genome shotgun (WGS) entry which is preliminary data.</text>
</comment>
<evidence type="ECO:0000256" key="3">
    <source>
        <dbReference type="SAM" id="SignalP"/>
    </source>
</evidence>
<dbReference type="RefSeq" id="WP_249247780.1">
    <property type="nucleotide sequence ID" value="NZ_JAKIKT010000001.1"/>
</dbReference>
<dbReference type="EMBL" id="JAKIKT010000001">
    <property type="protein sequence ID" value="MCL2912991.1"/>
    <property type="molecule type" value="Genomic_DNA"/>
</dbReference>
<dbReference type="Pfam" id="PF01103">
    <property type="entry name" value="Omp85"/>
    <property type="match status" value="1"/>
</dbReference>
<keyword evidence="3" id="KW-0732">Signal</keyword>
<comment type="subcellular location">
    <subcellularLocation>
        <location evidence="1">Membrane</location>
    </subcellularLocation>
</comment>
<evidence type="ECO:0000256" key="1">
    <source>
        <dbReference type="ARBA" id="ARBA00004370"/>
    </source>
</evidence>
<sequence>MQSGFYIKQLATGMLLSIVLLPSGNLFAAEHTDTPENKGWLDTLLEELGASEQLELDKGIDWGVLPGPFVNPLQGFGIGVAAIGLYSPKGRQESTQISTLGIKSYVSTSGSYGLGVENRTYLGDDSWRLELDGWISESPRDYWGIGMQAAQQPVNKTAVEASVLELSPRVAYRLLPNTYATLGWELQSYRDMSADGPALSPAELQDTDISGISLGLAYDSRDFAPNAWEGVLVSAKYDDYTAAMGADRNFRRLTLNYRQYQRLAPSLVLAWELFGQGVEGDVPWFALSEMGRDGRMRGYYQGQYRDRYQFNGQVELRQQLTERHGLVYWAGAGTLGQQRSELFHGEWLPTFGVGYRLAFKPRVNVRFDLGLGKDSSGFYFQINEAF</sequence>
<reference evidence="5 6" key="1">
    <citation type="submission" date="2022-01" db="EMBL/GenBank/DDBJ databases">
        <title>Whole genome-based taxonomy of the Shewanellaceae.</title>
        <authorList>
            <person name="Martin-Rodriguez A.J."/>
        </authorList>
    </citation>
    <scope>NUCLEOTIDE SEQUENCE [LARGE SCALE GENOMIC DNA]</scope>
    <source>
        <strain evidence="5 6">DSM 21332</strain>
    </source>
</reference>
<organism evidence="5 6">
    <name type="scientific">Shewanella corallii</name>
    <dbReference type="NCBI Taxonomy" id="560080"/>
    <lineage>
        <taxon>Bacteria</taxon>
        <taxon>Pseudomonadati</taxon>
        <taxon>Pseudomonadota</taxon>
        <taxon>Gammaproteobacteria</taxon>
        <taxon>Alteromonadales</taxon>
        <taxon>Shewanellaceae</taxon>
        <taxon>Shewanella</taxon>
    </lineage>
</organism>
<proteinExistence type="predicted"/>
<accession>A0ABT0N529</accession>
<protein>
    <submittedName>
        <fullName evidence="5">BamA/TamA family outer membrane protein</fullName>
    </submittedName>
</protein>
<feature type="signal peptide" evidence="3">
    <location>
        <begin position="1"/>
        <end position="28"/>
    </location>
</feature>
<evidence type="ECO:0000313" key="6">
    <source>
        <dbReference type="Proteomes" id="UP001202831"/>
    </source>
</evidence>
<keyword evidence="6" id="KW-1185">Reference proteome</keyword>
<dbReference type="Gene3D" id="2.40.160.50">
    <property type="entry name" value="membrane protein fhac: a member of the omp85/tpsb transporter family"/>
    <property type="match status" value="1"/>
</dbReference>